<keyword evidence="2" id="KW-0349">Heme</keyword>
<name>A0ABR1FB39_9ASCO</name>
<evidence type="ECO:0000313" key="9">
    <source>
        <dbReference type="Proteomes" id="UP001498771"/>
    </source>
</evidence>
<dbReference type="InterPro" id="IPR002401">
    <property type="entry name" value="Cyt_P450_E_grp-I"/>
</dbReference>
<dbReference type="PANTHER" id="PTHR24291">
    <property type="entry name" value="CYTOCHROME P450 FAMILY 4"/>
    <property type="match status" value="1"/>
</dbReference>
<organism evidence="8 9">
    <name type="scientific">Myxozyma melibiosi</name>
    <dbReference type="NCBI Taxonomy" id="54550"/>
    <lineage>
        <taxon>Eukaryota</taxon>
        <taxon>Fungi</taxon>
        <taxon>Dikarya</taxon>
        <taxon>Ascomycota</taxon>
        <taxon>Saccharomycotina</taxon>
        <taxon>Lipomycetes</taxon>
        <taxon>Lipomycetales</taxon>
        <taxon>Lipomycetaceae</taxon>
        <taxon>Myxozyma</taxon>
    </lineage>
</organism>
<dbReference type="InterPro" id="IPR036396">
    <property type="entry name" value="Cyt_P450_sf"/>
</dbReference>
<sequence length="536" mass="60889">MAFWIRVFSGGAVFDVAFHLLTARGFVPSSLALWFGPFSFLSMLLYICYCTFIYPEYFSPYIGLPYPPGAHPLFGNFVDYGKHYYEHGLVMAEKYPDLHFTRFKGSFGMDVVSLLTAEAHRVVLQTYSYDCPKPTLAQAFKVVIGNGIVFAEGEEHKTQRKLLTPAFANAHVRKFVPIFMEKTQEVMNLFDDIVRDGPTIFPVFKYFSRLTLDTIGLASFGVDFNAVGDEDNELVTAYERVAGAGKDFFPFNMYALVPGWKFVPTDYNRNLSRSRKIFRSAVAKVFEQRQKVTAADHKTVEEKEDAEYVQKNRDILSIMLESDESTWSGHDVENQIMVFLFAGHETTAGALAWAMLTLAKHPDVQEKLRAEVRASFPGGLQDIKTAEQIESLKYLDNVTRELFRVNPPVLTGLREAQRDITIGDQTIYKGTGVQLCLKAMNYDPRLWGPDAAEFNPDRWNGNQASNAFAYLTFLQGPRSCIGKRFAEIEFRCILAAFVARYKFEESVENQPIHREFVVTVRPTDGLPMKVSRVEGW</sequence>
<keyword evidence="3" id="KW-0479">Metal-binding</keyword>
<feature type="transmembrane region" description="Helical" evidence="7">
    <location>
        <begin position="33"/>
        <end position="54"/>
    </location>
</feature>
<keyword evidence="7" id="KW-0472">Membrane</keyword>
<evidence type="ECO:0000256" key="3">
    <source>
        <dbReference type="ARBA" id="ARBA00022723"/>
    </source>
</evidence>
<dbReference type="CDD" id="cd11069">
    <property type="entry name" value="CYP_FUM15-like"/>
    <property type="match status" value="1"/>
</dbReference>
<evidence type="ECO:0000256" key="6">
    <source>
        <dbReference type="ARBA" id="ARBA00023033"/>
    </source>
</evidence>
<protein>
    <submittedName>
        <fullName evidence="8">Cytochrome P450</fullName>
    </submittedName>
</protein>
<evidence type="ECO:0000256" key="5">
    <source>
        <dbReference type="ARBA" id="ARBA00023004"/>
    </source>
</evidence>
<dbReference type="InterPro" id="IPR050196">
    <property type="entry name" value="Cytochrome_P450_Monoox"/>
</dbReference>
<dbReference type="RefSeq" id="XP_064769371.1">
    <property type="nucleotide sequence ID" value="XM_064910800.1"/>
</dbReference>
<comment type="similarity">
    <text evidence="1">Belongs to the cytochrome P450 family.</text>
</comment>
<accession>A0ABR1FB39</accession>
<keyword evidence="5" id="KW-0408">Iron</keyword>
<evidence type="ECO:0000256" key="1">
    <source>
        <dbReference type="ARBA" id="ARBA00010617"/>
    </source>
</evidence>
<proteinExistence type="inferred from homology"/>
<dbReference type="SUPFAM" id="SSF48264">
    <property type="entry name" value="Cytochrome P450"/>
    <property type="match status" value="1"/>
</dbReference>
<dbReference type="InterPro" id="IPR001128">
    <property type="entry name" value="Cyt_P450"/>
</dbReference>
<dbReference type="PRINTS" id="PR00385">
    <property type="entry name" value="P450"/>
</dbReference>
<dbReference type="EMBL" id="JBBJBU010000003">
    <property type="protein sequence ID" value="KAK7206338.1"/>
    <property type="molecule type" value="Genomic_DNA"/>
</dbReference>
<gene>
    <name evidence="8" type="ORF">BZA70DRAFT_256204</name>
</gene>
<reference evidence="8 9" key="1">
    <citation type="submission" date="2024-03" db="EMBL/GenBank/DDBJ databases">
        <title>Genome-scale model development and genomic sequencing of the oleaginous clade Lipomyces.</title>
        <authorList>
            <consortium name="Lawrence Berkeley National Laboratory"/>
            <person name="Czajka J.J."/>
            <person name="Han Y."/>
            <person name="Kim J."/>
            <person name="Mondo S.J."/>
            <person name="Hofstad B.A."/>
            <person name="Robles A."/>
            <person name="Haridas S."/>
            <person name="Riley R."/>
            <person name="LaButti K."/>
            <person name="Pangilinan J."/>
            <person name="Andreopoulos W."/>
            <person name="Lipzen A."/>
            <person name="Yan J."/>
            <person name="Wang M."/>
            <person name="Ng V."/>
            <person name="Grigoriev I.V."/>
            <person name="Spatafora J.W."/>
            <person name="Magnuson J.K."/>
            <person name="Baker S.E."/>
            <person name="Pomraning K.R."/>
        </authorList>
    </citation>
    <scope>NUCLEOTIDE SEQUENCE [LARGE SCALE GENOMIC DNA]</scope>
    <source>
        <strain evidence="8 9">Phaff 52-87</strain>
    </source>
</reference>
<evidence type="ECO:0000256" key="4">
    <source>
        <dbReference type="ARBA" id="ARBA00023002"/>
    </source>
</evidence>
<keyword evidence="7" id="KW-1133">Transmembrane helix</keyword>
<evidence type="ECO:0000313" key="8">
    <source>
        <dbReference type="EMBL" id="KAK7206338.1"/>
    </source>
</evidence>
<keyword evidence="6" id="KW-0503">Monooxygenase</keyword>
<evidence type="ECO:0000256" key="2">
    <source>
        <dbReference type="ARBA" id="ARBA00022617"/>
    </source>
</evidence>
<dbReference type="Gene3D" id="1.10.630.10">
    <property type="entry name" value="Cytochrome P450"/>
    <property type="match status" value="1"/>
</dbReference>
<keyword evidence="7" id="KW-0812">Transmembrane</keyword>
<dbReference type="GeneID" id="90036312"/>
<dbReference type="Pfam" id="PF00067">
    <property type="entry name" value="p450"/>
    <property type="match status" value="1"/>
</dbReference>
<comment type="caution">
    <text evidence="8">The sequence shown here is derived from an EMBL/GenBank/DDBJ whole genome shotgun (WGS) entry which is preliminary data.</text>
</comment>
<keyword evidence="4" id="KW-0560">Oxidoreductase</keyword>
<keyword evidence="9" id="KW-1185">Reference proteome</keyword>
<feature type="transmembrane region" description="Helical" evidence="7">
    <location>
        <begin position="7"/>
        <end position="27"/>
    </location>
</feature>
<dbReference type="Proteomes" id="UP001498771">
    <property type="component" value="Unassembled WGS sequence"/>
</dbReference>
<evidence type="ECO:0000256" key="7">
    <source>
        <dbReference type="SAM" id="Phobius"/>
    </source>
</evidence>
<dbReference type="PANTHER" id="PTHR24291:SF50">
    <property type="entry name" value="BIFUNCTIONAL ALBAFLAVENONE MONOOXYGENASE_TERPENE SYNTHASE"/>
    <property type="match status" value="1"/>
</dbReference>
<dbReference type="PRINTS" id="PR00463">
    <property type="entry name" value="EP450I"/>
</dbReference>